<sequence length="384" mass="42518">MNHLVVERDSVVDLVADLNVVSCDTWAAAVLDDDQIVVTNDRADAYISPGVHLPHNITLIASNCPDDGVFWQTYGWPPAERLATYARHFGWLNRITTLVAERGRPQWSDTEGKRVPTDVFEWVRPVLDHHDVELLDFDLFQPNRDRRDAALCELLVHGPNSESGRKARKRLGQPPLGSVRRGGRHRLDVINPARYQDLVHGDQEQVLAELAAVTVEAAENALARSHPAFASRHGERIFLGDLRRNVDAVELQRQILEIVAATDPADIVSRRLEAISSPDIFIGHDTGDAIGFPAGAAPAWAEYITAAYGSVLGGARGHASGWARFHYEAVRGYWSSRETDPAAKALNIYVSAECVAIALETIWLWTQDPLPVPDIEYAARMLAN</sequence>
<organism evidence="1 2">
    <name type="scientific">Mycolicibacterium porcinum</name>
    <dbReference type="NCBI Taxonomy" id="39693"/>
    <lineage>
        <taxon>Bacteria</taxon>
        <taxon>Bacillati</taxon>
        <taxon>Actinomycetota</taxon>
        <taxon>Actinomycetes</taxon>
        <taxon>Mycobacteriales</taxon>
        <taxon>Mycobacteriaceae</taxon>
        <taxon>Mycolicibacterium</taxon>
    </lineage>
</organism>
<dbReference type="RefSeq" id="WP_346404458.1">
    <property type="nucleotide sequence ID" value="NZ_JBDLOU010000122.1"/>
</dbReference>
<keyword evidence="2" id="KW-1185">Reference proteome</keyword>
<reference evidence="1 2" key="1">
    <citation type="submission" date="2024-04" db="EMBL/GenBank/DDBJ databases">
        <title>Genomic Markers of Mycobacteria.</title>
        <authorList>
            <person name="Soliman M.S."/>
            <person name="Elkholy A."/>
            <person name="Soliman N.S."/>
            <person name="Abbas A."/>
            <person name="Khayrat S."/>
            <person name="Shawky S."/>
        </authorList>
    </citation>
    <scope>NUCLEOTIDE SEQUENCE [LARGE SCALE GENOMIC DNA]</scope>
    <source>
        <strain evidence="1 2">Egy-CU-AM5</strain>
    </source>
</reference>
<comment type="caution">
    <text evidence="1">The sequence shown here is derived from an EMBL/GenBank/DDBJ whole genome shotgun (WGS) entry which is preliminary data.</text>
</comment>
<accession>A0ABV3VNC5</accession>
<dbReference type="Proteomes" id="UP001558474">
    <property type="component" value="Unassembled WGS sequence"/>
</dbReference>
<protein>
    <submittedName>
        <fullName evidence="1">Uncharacterized protein</fullName>
    </submittedName>
</protein>
<name>A0ABV3VNC5_9MYCO</name>
<gene>
    <name evidence="1" type="ORF">ABFW12_32020</name>
</gene>
<evidence type="ECO:0000313" key="1">
    <source>
        <dbReference type="EMBL" id="MEX3742878.1"/>
    </source>
</evidence>
<evidence type="ECO:0000313" key="2">
    <source>
        <dbReference type="Proteomes" id="UP001558474"/>
    </source>
</evidence>
<dbReference type="EMBL" id="JBDLOU010000122">
    <property type="protein sequence ID" value="MEX3742878.1"/>
    <property type="molecule type" value="Genomic_DNA"/>
</dbReference>
<proteinExistence type="predicted"/>